<dbReference type="Pfam" id="PF00903">
    <property type="entry name" value="Glyoxalase"/>
    <property type="match status" value="1"/>
</dbReference>
<organism evidence="2 3">
    <name type="scientific">Amnibacterium endophyticum</name>
    <dbReference type="NCBI Taxonomy" id="2109337"/>
    <lineage>
        <taxon>Bacteria</taxon>
        <taxon>Bacillati</taxon>
        <taxon>Actinomycetota</taxon>
        <taxon>Actinomycetes</taxon>
        <taxon>Micrococcales</taxon>
        <taxon>Microbacteriaceae</taxon>
        <taxon>Amnibacterium</taxon>
    </lineage>
</organism>
<sequence>MAATDDFEPIALHHVQLAMPRGEEEEARAFYAGALGMTEVEKPPVLAARGGCWFRRGGLELHLGVEDPFAPARKAHPGILVEGLVGLAAALEGAGRTVTWDDDFPGHRRFYASDPFGNRLEFLEPEPA</sequence>
<reference evidence="3" key="1">
    <citation type="journal article" date="2019" name="Int. J. Syst. Evol. Microbiol.">
        <title>The Global Catalogue of Microorganisms (GCM) 10K type strain sequencing project: providing services to taxonomists for standard genome sequencing and annotation.</title>
        <authorList>
            <consortium name="The Broad Institute Genomics Platform"/>
            <consortium name="The Broad Institute Genome Sequencing Center for Infectious Disease"/>
            <person name="Wu L."/>
            <person name="Ma J."/>
        </authorList>
    </citation>
    <scope>NUCLEOTIDE SEQUENCE [LARGE SCALE GENOMIC DNA]</scope>
    <source>
        <strain evidence="3">CGMCC 1.12471</strain>
    </source>
</reference>
<name>A0ABW4LG94_9MICO</name>
<accession>A0ABW4LG94</accession>
<keyword evidence="3" id="KW-1185">Reference proteome</keyword>
<dbReference type="PANTHER" id="PTHR39175">
    <property type="entry name" value="FAMILY PROTEIN, PUTATIVE (AFU_ORTHOLOGUE AFUA_3G15060)-RELATED"/>
    <property type="match status" value="1"/>
</dbReference>
<evidence type="ECO:0000259" key="1">
    <source>
        <dbReference type="PROSITE" id="PS51819"/>
    </source>
</evidence>
<dbReference type="RefSeq" id="WP_377935309.1">
    <property type="nucleotide sequence ID" value="NZ_JBHUEA010000019.1"/>
</dbReference>
<protein>
    <submittedName>
        <fullName evidence="2">VOC family protein</fullName>
    </submittedName>
</protein>
<proteinExistence type="predicted"/>
<dbReference type="InterPro" id="IPR029068">
    <property type="entry name" value="Glyas_Bleomycin-R_OHBP_Dase"/>
</dbReference>
<gene>
    <name evidence="2" type="ORF">ACFSBI_12220</name>
</gene>
<dbReference type="InterPro" id="IPR037523">
    <property type="entry name" value="VOC_core"/>
</dbReference>
<dbReference type="Proteomes" id="UP001597347">
    <property type="component" value="Unassembled WGS sequence"/>
</dbReference>
<comment type="caution">
    <text evidence="2">The sequence shown here is derived from an EMBL/GenBank/DDBJ whole genome shotgun (WGS) entry which is preliminary data.</text>
</comment>
<dbReference type="InterPro" id="IPR004360">
    <property type="entry name" value="Glyas_Fos-R_dOase_dom"/>
</dbReference>
<evidence type="ECO:0000313" key="3">
    <source>
        <dbReference type="Proteomes" id="UP001597347"/>
    </source>
</evidence>
<dbReference type="Gene3D" id="3.10.180.10">
    <property type="entry name" value="2,3-Dihydroxybiphenyl 1,2-Dioxygenase, domain 1"/>
    <property type="match status" value="1"/>
</dbReference>
<dbReference type="SUPFAM" id="SSF54593">
    <property type="entry name" value="Glyoxalase/Bleomycin resistance protein/Dihydroxybiphenyl dioxygenase"/>
    <property type="match status" value="1"/>
</dbReference>
<dbReference type="PROSITE" id="PS51819">
    <property type="entry name" value="VOC"/>
    <property type="match status" value="1"/>
</dbReference>
<dbReference type="PANTHER" id="PTHR39175:SF1">
    <property type="entry name" value="FAMILY PROTEIN, PUTATIVE (AFU_ORTHOLOGUE AFUA_3G15060)-RELATED"/>
    <property type="match status" value="1"/>
</dbReference>
<evidence type="ECO:0000313" key="2">
    <source>
        <dbReference type="EMBL" id="MFD1722315.1"/>
    </source>
</evidence>
<dbReference type="EMBL" id="JBHUEA010000019">
    <property type="protein sequence ID" value="MFD1722315.1"/>
    <property type="molecule type" value="Genomic_DNA"/>
</dbReference>
<feature type="domain" description="VOC" evidence="1">
    <location>
        <begin position="11"/>
        <end position="125"/>
    </location>
</feature>